<dbReference type="PROSITE" id="PS50880">
    <property type="entry name" value="TOPRIM"/>
    <property type="match status" value="1"/>
</dbReference>
<dbReference type="AlphaFoldDB" id="K1TKZ7"/>
<dbReference type="SUPFAM" id="SSF110455">
    <property type="entry name" value="Toprim domain"/>
    <property type="match status" value="1"/>
</dbReference>
<feature type="domain" description="Toprim" evidence="1">
    <location>
        <begin position="5"/>
        <end position="70"/>
    </location>
</feature>
<sequence>MIQIKQAVIVEGKYDKIKVSNILDTLIIETDGFGIFKDKNKQKLIRRLAETRGILILTDSDSAGFTIRLF</sequence>
<evidence type="ECO:0000259" key="1">
    <source>
        <dbReference type="PROSITE" id="PS50880"/>
    </source>
</evidence>
<name>K1TKZ7_9ZZZZ</name>
<evidence type="ECO:0000313" key="2">
    <source>
        <dbReference type="EMBL" id="EKC70393.1"/>
    </source>
</evidence>
<organism evidence="2">
    <name type="scientific">human gut metagenome</name>
    <dbReference type="NCBI Taxonomy" id="408170"/>
    <lineage>
        <taxon>unclassified sequences</taxon>
        <taxon>metagenomes</taxon>
        <taxon>organismal metagenomes</taxon>
    </lineage>
</organism>
<reference evidence="2" key="1">
    <citation type="journal article" date="2013" name="Environ. Microbiol.">
        <title>Microbiota from the distal guts of lean and obese adolescents exhibit partial functional redundancy besides clear differences in community structure.</title>
        <authorList>
            <person name="Ferrer M."/>
            <person name="Ruiz A."/>
            <person name="Lanza F."/>
            <person name="Haange S.B."/>
            <person name="Oberbach A."/>
            <person name="Till H."/>
            <person name="Bargiela R."/>
            <person name="Campoy C."/>
            <person name="Segura M.T."/>
            <person name="Richter M."/>
            <person name="von Bergen M."/>
            <person name="Seifert J."/>
            <person name="Suarez A."/>
        </authorList>
    </citation>
    <scope>NUCLEOTIDE SEQUENCE</scope>
</reference>
<comment type="caution">
    <text evidence="2">The sequence shown here is derived from an EMBL/GenBank/DDBJ whole genome shotgun (WGS) entry which is preliminary data.</text>
</comment>
<proteinExistence type="predicted"/>
<protein>
    <submittedName>
        <fullName evidence="2">TOPRIM domain protein</fullName>
    </submittedName>
</protein>
<dbReference type="EMBL" id="AJWY01005161">
    <property type="protein sequence ID" value="EKC70393.1"/>
    <property type="molecule type" value="Genomic_DNA"/>
</dbReference>
<dbReference type="PANTHER" id="PTHR39156">
    <property type="entry name" value="RIBONUCLEASE M5"/>
    <property type="match status" value="1"/>
</dbReference>
<dbReference type="Gene3D" id="3.40.1360.10">
    <property type="match status" value="1"/>
</dbReference>
<dbReference type="InterPro" id="IPR006171">
    <property type="entry name" value="TOPRIM_dom"/>
</dbReference>
<dbReference type="GO" id="GO:0043822">
    <property type="term" value="F:ribonuclease M5 activity"/>
    <property type="evidence" value="ECO:0007669"/>
    <property type="project" value="TreeGrafter"/>
</dbReference>
<accession>K1TKZ7</accession>
<dbReference type="PANTHER" id="PTHR39156:SF1">
    <property type="entry name" value="RIBONUCLEASE M5"/>
    <property type="match status" value="1"/>
</dbReference>
<gene>
    <name evidence="2" type="ORF">LEA_07806</name>
</gene>
<dbReference type="GO" id="GO:0006364">
    <property type="term" value="P:rRNA processing"/>
    <property type="evidence" value="ECO:0007669"/>
    <property type="project" value="TreeGrafter"/>
</dbReference>